<feature type="transmembrane region" description="Helical" evidence="1">
    <location>
        <begin position="73"/>
        <end position="95"/>
    </location>
</feature>
<organism evidence="2 3">
    <name type="scientific">Prevotella heparinolytica</name>
    <dbReference type="NCBI Taxonomy" id="28113"/>
    <lineage>
        <taxon>Bacteria</taxon>
        <taxon>Pseudomonadati</taxon>
        <taxon>Bacteroidota</taxon>
        <taxon>Bacteroidia</taxon>
        <taxon>Bacteroidales</taxon>
        <taxon>Bacteroidaceae</taxon>
        <taxon>Bacteroides</taxon>
    </lineage>
</organism>
<feature type="transmembrane region" description="Helical" evidence="1">
    <location>
        <begin position="267"/>
        <end position="284"/>
    </location>
</feature>
<dbReference type="InterPro" id="IPR045692">
    <property type="entry name" value="DUF6057"/>
</dbReference>
<sequence>MNTLTLRNSKLAYLLIGIILFVSFAFVLSAIGYYNFCYIEQGRTFLYHSAYIGSTASQPGGCVQLLSDFLIQFFVYPSAGIVITALLLTLIAVLTAHTLHRHTESRWLLPLALLPVIPLACLHYNTNYQYAGTMAFLLMTAFLSIQTRFRRFAVRLGYSVISTLLLFVMAGPVALLYGCCLLILELLRNYKQAVWFVALPLLAYLCGKACLWMGLAGELKHVLLPDGYFTLRLQAGSIVCQPWIMMAGVCLATGVSYKSIRIKSKRWQSILIILQLAGIGLFAANEAKQYVSRSNEAFKELDYHARNEQWDTVIEKCKHLSMSNLLFQNYLHMALAEKGRLADELFRQPCIDIRSIYVSGNKTPYVSTLLSDIYFSMGHIAFAQRCAFEANEGWGNFSPRMLQRLIQTNLIYGQYEVARKYIEVLEATFFYKDLATSYRRFLHNDAAVEADSLLGSKRNCLFPDNRFAGSKGLDDDLKEIVFHNPSHKATILYLGSLYLLSKDIPRFQSMLETFYGTPALPAVLPVCFQEGVAVFAAGNPDILQRYNIQAGILQRFDAFNQGSSREQGSLWHFLKYRN</sequence>
<evidence type="ECO:0000313" key="2">
    <source>
        <dbReference type="EMBL" id="RRD93020.1"/>
    </source>
</evidence>
<reference evidence="2 3" key="1">
    <citation type="submission" date="2018-11" db="EMBL/GenBank/DDBJ databases">
        <title>Genomes From Bacteria Associated with the Canine Oral Cavity: a Test Case for Automated Genome-Based Taxonomic Assignment.</title>
        <authorList>
            <person name="Coil D.A."/>
            <person name="Jospin G."/>
            <person name="Darling A.E."/>
            <person name="Wallis C."/>
            <person name="Davis I.J."/>
            <person name="Harris S."/>
            <person name="Eisen J.A."/>
            <person name="Holcombe L.J."/>
            <person name="O'Flynn C."/>
        </authorList>
    </citation>
    <scope>NUCLEOTIDE SEQUENCE [LARGE SCALE GENOMIC DNA]</scope>
    <source>
        <strain evidence="2 3">OH1047_COT-310</strain>
    </source>
</reference>
<keyword evidence="3" id="KW-1185">Reference proteome</keyword>
<evidence type="ECO:0008006" key="4">
    <source>
        <dbReference type="Google" id="ProtNLM"/>
    </source>
</evidence>
<protein>
    <recommendedName>
        <fullName evidence="4">Transmembrane protein</fullName>
    </recommendedName>
</protein>
<dbReference type="AlphaFoldDB" id="A0A3P2AFQ3"/>
<accession>A0A3P2AFQ3</accession>
<keyword evidence="1" id="KW-0812">Transmembrane</keyword>
<feature type="transmembrane region" description="Helical" evidence="1">
    <location>
        <begin position="107"/>
        <end position="125"/>
    </location>
</feature>
<name>A0A3P2AFQ3_9BACE</name>
<feature type="transmembrane region" description="Helical" evidence="1">
    <location>
        <begin position="12"/>
        <end position="36"/>
    </location>
</feature>
<dbReference type="Proteomes" id="UP000279562">
    <property type="component" value="Unassembled WGS sequence"/>
</dbReference>
<dbReference type="Pfam" id="PF19529">
    <property type="entry name" value="DUF6057"/>
    <property type="match status" value="1"/>
</dbReference>
<keyword evidence="1" id="KW-1133">Transmembrane helix</keyword>
<evidence type="ECO:0000256" key="1">
    <source>
        <dbReference type="SAM" id="Phobius"/>
    </source>
</evidence>
<feature type="transmembrane region" description="Helical" evidence="1">
    <location>
        <begin position="161"/>
        <end position="187"/>
    </location>
</feature>
<dbReference type="EMBL" id="RQYF01000004">
    <property type="protein sequence ID" value="RRD93020.1"/>
    <property type="molecule type" value="Genomic_DNA"/>
</dbReference>
<feature type="transmembrane region" description="Helical" evidence="1">
    <location>
        <begin position="193"/>
        <end position="215"/>
    </location>
</feature>
<proteinExistence type="predicted"/>
<comment type="caution">
    <text evidence="2">The sequence shown here is derived from an EMBL/GenBank/DDBJ whole genome shotgun (WGS) entry which is preliminary data.</text>
</comment>
<keyword evidence="1" id="KW-0472">Membrane</keyword>
<evidence type="ECO:0000313" key="3">
    <source>
        <dbReference type="Proteomes" id="UP000279562"/>
    </source>
</evidence>
<feature type="transmembrane region" description="Helical" evidence="1">
    <location>
        <begin position="235"/>
        <end position="255"/>
    </location>
</feature>
<gene>
    <name evidence="2" type="ORF">EII33_01690</name>
</gene>